<keyword evidence="3" id="KW-1185">Reference proteome</keyword>
<dbReference type="AlphaFoldDB" id="A0A2J6RI83"/>
<sequence length="175" mass="18161">MSTAKEFPPEQVRAIVSEVASLLKERKESVSVAETAAGGIISASLLSTPGASGFYKGGLTLYTLPSRIAFAGWTEENTKNYKGPTTEIVAGLATNVRAKLGSTYTISESGTAGPTGGNTPNRTPGYVALAVATESGTYKRELSTGLGGDREGNMIAFAVEALKLLRDVIKGDAKL</sequence>
<dbReference type="STRING" id="1149755.A0A2J6RI83"/>
<evidence type="ECO:0000313" key="2">
    <source>
        <dbReference type="EMBL" id="PMD38224.1"/>
    </source>
</evidence>
<protein>
    <recommendedName>
        <fullName evidence="1">CinA C-terminal domain-containing protein</fullName>
    </recommendedName>
</protein>
<reference evidence="2 3" key="1">
    <citation type="submission" date="2016-04" db="EMBL/GenBank/DDBJ databases">
        <title>A degradative enzymes factory behind the ericoid mycorrhizal symbiosis.</title>
        <authorList>
            <consortium name="DOE Joint Genome Institute"/>
            <person name="Martino E."/>
            <person name="Morin E."/>
            <person name="Grelet G."/>
            <person name="Kuo A."/>
            <person name="Kohler A."/>
            <person name="Daghino S."/>
            <person name="Barry K."/>
            <person name="Choi C."/>
            <person name="Cichocki N."/>
            <person name="Clum A."/>
            <person name="Copeland A."/>
            <person name="Hainaut M."/>
            <person name="Haridas S."/>
            <person name="Labutti K."/>
            <person name="Lindquist E."/>
            <person name="Lipzen A."/>
            <person name="Khouja H.-R."/>
            <person name="Murat C."/>
            <person name="Ohm R."/>
            <person name="Olson A."/>
            <person name="Spatafora J."/>
            <person name="Veneault-Fourrey C."/>
            <person name="Henrissat B."/>
            <person name="Grigoriev I."/>
            <person name="Martin F."/>
            <person name="Perotto S."/>
        </authorList>
    </citation>
    <scope>NUCLEOTIDE SEQUENCE [LARGE SCALE GENOMIC DNA]</scope>
    <source>
        <strain evidence="2 3">F</strain>
    </source>
</reference>
<dbReference type="Proteomes" id="UP000235786">
    <property type="component" value="Unassembled WGS sequence"/>
</dbReference>
<organism evidence="2 3">
    <name type="scientific">Hyaloscypha variabilis (strain UAMH 11265 / GT02V1 / F)</name>
    <name type="common">Meliniomyces variabilis</name>
    <dbReference type="NCBI Taxonomy" id="1149755"/>
    <lineage>
        <taxon>Eukaryota</taxon>
        <taxon>Fungi</taxon>
        <taxon>Dikarya</taxon>
        <taxon>Ascomycota</taxon>
        <taxon>Pezizomycotina</taxon>
        <taxon>Leotiomycetes</taxon>
        <taxon>Helotiales</taxon>
        <taxon>Hyaloscyphaceae</taxon>
        <taxon>Hyaloscypha</taxon>
        <taxon>Hyaloscypha variabilis</taxon>
    </lineage>
</organism>
<dbReference type="Gene3D" id="3.90.950.20">
    <property type="entry name" value="CinA-like"/>
    <property type="match status" value="1"/>
</dbReference>
<dbReference type="Pfam" id="PF02464">
    <property type="entry name" value="CinA"/>
    <property type="match status" value="1"/>
</dbReference>
<feature type="domain" description="CinA C-terminal" evidence="1">
    <location>
        <begin position="15"/>
        <end position="168"/>
    </location>
</feature>
<dbReference type="EMBL" id="KZ613948">
    <property type="protein sequence ID" value="PMD38224.1"/>
    <property type="molecule type" value="Genomic_DNA"/>
</dbReference>
<dbReference type="SUPFAM" id="SSF142433">
    <property type="entry name" value="CinA-like"/>
    <property type="match status" value="1"/>
</dbReference>
<evidence type="ECO:0000259" key="1">
    <source>
        <dbReference type="Pfam" id="PF02464"/>
    </source>
</evidence>
<dbReference type="OrthoDB" id="2350783at2759"/>
<gene>
    <name evidence="2" type="ORF">L207DRAFT_585128</name>
</gene>
<dbReference type="InterPro" id="IPR036653">
    <property type="entry name" value="CinA-like_C"/>
</dbReference>
<evidence type="ECO:0000313" key="3">
    <source>
        <dbReference type="Proteomes" id="UP000235786"/>
    </source>
</evidence>
<name>A0A2J6RI83_HYAVF</name>
<dbReference type="InterPro" id="IPR008136">
    <property type="entry name" value="CinA_C"/>
</dbReference>
<proteinExistence type="predicted"/>
<accession>A0A2J6RI83</accession>